<keyword evidence="1" id="KW-0413">Isomerase</keyword>
<sequence length="477" mass="50938">MKSYRLSVLSAVAFAVACGAASNPDVAATAGNQQLSTTRLAEILGTSQAPLEKDVARSIAELWVNYQLVGMAAAKGDSLTDPKVMQDALWSNLDNIRVKKFYDNVSKGWDAQSPGSDEERYKTGEAYAARHILIKTDQGATPEQIAAAKAKAEGILKQATTANFVSLTARSDEPGAKERGGDLGLFGKGMMVPEFEKCVAAITIGEIGQTVCQTSFGFHIIYRTPFAEVAEKFAPIAKQRNVAIAESTYLAKLETDNAVKIESNATVKAKAIAKNPLGYMKDNDAIATYKGGKLSASRFAEWLAAYPPSSQIRPQLVQAPDTLVDKFVKQIVRNELVLRQADSAKATVDTAEMSNLFLNFKNAVTQTWTSLGIEPGKLADSAKAAGGDKEKIAGAKVEEFFAKLVKNEVPFVDVPYPVARAVQKKYTFGINEAGLDKVIEKAKTVRATSDSLKAKQGGNPAAPGAPAPAPAPDTTQK</sequence>
<evidence type="ECO:0000313" key="5">
    <source>
        <dbReference type="EMBL" id="AMW05223.1"/>
    </source>
</evidence>
<dbReference type="SUPFAM" id="SSF54534">
    <property type="entry name" value="FKBP-like"/>
    <property type="match status" value="1"/>
</dbReference>
<dbReference type="EMBL" id="CP011454">
    <property type="protein sequence ID" value="AMW05223.1"/>
    <property type="molecule type" value="Genomic_DNA"/>
</dbReference>
<dbReference type="InterPro" id="IPR046357">
    <property type="entry name" value="PPIase_dom_sf"/>
</dbReference>
<feature type="chain" id="PRO_5007506835" description="PpiC domain-containing protein" evidence="3">
    <location>
        <begin position="28"/>
        <end position="477"/>
    </location>
</feature>
<dbReference type="PANTHER" id="PTHR47245:SF2">
    <property type="entry name" value="PEPTIDYL-PROLYL CIS-TRANS ISOMERASE HP_0175-RELATED"/>
    <property type="match status" value="1"/>
</dbReference>
<evidence type="ECO:0000256" key="2">
    <source>
        <dbReference type="SAM" id="MobiDB-lite"/>
    </source>
</evidence>
<feature type="domain" description="PpiC" evidence="4">
    <location>
        <begin position="124"/>
        <end position="225"/>
    </location>
</feature>
<dbReference type="PANTHER" id="PTHR47245">
    <property type="entry name" value="PEPTIDYLPROLYL ISOMERASE"/>
    <property type="match status" value="1"/>
</dbReference>
<dbReference type="Proteomes" id="UP000076404">
    <property type="component" value="Chromosome"/>
</dbReference>
<protein>
    <recommendedName>
        <fullName evidence="4">PpiC domain-containing protein</fullName>
    </recommendedName>
</protein>
<dbReference type="InterPro" id="IPR050245">
    <property type="entry name" value="PrsA_foldase"/>
</dbReference>
<reference evidence="5 6" key="1">
    <citation type="journal article" date="2014" name="Proc. Natl. Acad. Sci. U.S.A.">
        <title>Functional type 2 photosynthetic reaction centers found in the rare bacterial phylum Gemmatimonadetes.</title>
        <authorList>
            <person name="Zeng Y."/>
            <person name="Feng F."/>
            <person name="Medova H."/>
            <person name="Dean J."/>
            <person name="Koblizek M."/>
        </authorList>
    </citation>
    <scope>NUCLEOTIDE SEQUENCE [LARGE SCALE GENOMIC DNA]</scope>
    <source>
        <strain evidence="5 6">AP64</strain>
    </source>
</reference>
<proteinExistence type="predicted"/>
<evidence type="ECO:0000313" key="6">
    <source>
        <dbReference type="Proteomes" id="UP000076404"/>
    </source>
</evidence>
<dbReference type="OrthoDB" id="9769613at2"/>
<dbReference type="GO" id="GO:0003755">
    <property type="term" value="F:peptidyl-prolyl cis-trans isomerase activity"/>
    <property type="evidence" value="ECO:0007669"/>
    <property type="project" value="UniProtKB-KW"/>
</dbReference>
<dbReference type="KEGG" id="gph:GEMMAAP_11215"/>
<dbReference type="Pfam" id="PF13616">
    <property type="entry name" value="Rotamase_3"/>
    <property type="match status" value="1"/>
</dbReference>
<dbReference type="STRING" id="1379270.GEMMAAP_11215"/>
<evidence type="ECO:0000256" key="1">
    <source>
        <dbReference type="PROSITE-ProRule" id="PRU00278"/>
    </source>
</evidence>
<keyword evidence="1" id="KW-0697">Rotamase</keyword>
<dbReference type="AlphaFoldDB" id="A0A143BKT2"/>
<organism evidence="5 6">
    <name type="scientific">Gemmatimonas phototrophica</name>
    <dbReference type="NCBI Taxonomy" id="1379270"/>
    <lineage>
        <taxon>Bacteria</taxon>
        <taxon>Pseudomonadati</taxon>
        <taxon>Gemmatimonadota</taxon>
        <taxon>Gemmatimonadia</taxon>
        <taxon>Gemmatimonadales</taxon>
        <taxon>Gemmatimonadaceae</taxon>
        <taxon>Gemmatimonas</taxon>
    </lineage>
</organism>
<accession>A0A143BKT2</accession>
<keyword evidence="6" id="KW-1185">Reference proteome</keyword>
<dbReference type="Gene3D" id="3.10.50.40">
    <property type="match status" value="1"/>
</dbReference>
<evidence type="ECO:0000256" key="3">
    <source>
        <dbReference type="SAM" id="SignalP"/>
    </source>
</evidence>
<evidence type="ECO:0000259" key="4">
    <source>
        <dbReference type="PROSITE" id="PS50198"/>
    </source>
</evidence>
<dbReference type="InterPro" id="IPR000297">
    <property type="entry name" value="PPIase_PpiC"/>
</dbReference>
<dbReference type="eggNOG" id="COG0760">
    <property type="taxonomic scope" value="Bacteria"/>
</dbReference>
<dbReference type="PROSITE" id="PS50198">
    <property type="entry name" value="PPIC_PPIASE_2"/>
    <property type="match status" value="1"/>
</dbReference>
<gene>
    <name evidence="5" type="ORF">GEMMAAP_11215</name>
</gene>
<dbReference type="RefSeq" id="WP_026849684.1">
    <property type="nucleotide sequence ID" value="NZ_CP011454.1"/>
</dbReference>
<dbReference type="PROSITE" id="PS51257">
    <property type="entry name" value="PROKAR_LIPOPROTEIN"/>
    <property type="match status" value="1"/>
</dbReference>
<feature type="region of interest" description="Disordered" evidence="2">
    <location>
        <begin position="448"/>
        <end position="477"/>
    </location>
</feature>
<keyword evidence="3" id="KW-0732">Signal</keyword>
<feature type="signal peptide" evidence="3">
    <location>
        <begin position="1"/>
        <end position="27"/>
    </location>
</feature>
<reference evidence="5 6" key="2">
    <citation type="journal article" date="2016" name="Environ. Microbiol. Rep.">
        <title>Metagenomic evidence for the presence of phototrophic Gemmatimonadetes bacteria in diverse environments.</title>
        <authorList>
            <person name="Zeng Y."/>
            <person name="Baumbach J."/>
            <person name="Barbosa E.G."/>
            <person name="Azevedo V."/>
            <person name="Zhang C."/>
            <person name="Koblizek M."/>
        </authorList>
    </citation>
    <scope>NUCLEOTIDE SEQUENCE [LARGE SCALE GENOMIC DNA]</scope>
    <source>
        <strain evidence="5 6">AP64</strain>
    </source>
</reference>
<name>A0A143BKT2_9BACT</name>